<name>A0A644V663_9ZZZZ</name>
<sequence>MNRIQQMKILKKILLSILIFCMITSSAVGVAGIQTVYPAITADPADTSEKVVEIGFPFRGETVSGEIVLGLAPYYGAKQEGSKSTPLFGCSPEKYYAAIAEDPAQDEMYAKLLGFFAEYAEDHALTSDEYVELLTTYVQNIPYKTVGAEVNFPIETVIENRGDCDDKSILLAGLLARSGYAAGVVVLSEENHMTAAVKTEGGDDQISEYIHIETTRFAYIGEDSALIRNRTRNRTRVREDSVILIGGGTAAYSASWQVDTILEERGQLVSAIEALSQEMRVLTNEIADQETLLDESYDEAVYEKYEINISCYNECMATCYAYLDTLQMINTGSFSREETYQMVASMM</sequence>
<feature type="coiled-coil region" evidence="1">
    <location>
        <begin position="265"/>
        <end position="292"/>
    </location>
</feature>
<evidence type="ECO:0008006" key="3">
    <source>
        <dbReference type="Google" id="ProtNLM"/>
    </source>
</evidence>
<dbReference type="AlphaFoldDB" id="A0A644V663"/>
<evidence type="ECO:0000313" key="2">
    <source>
        <dbReference type="EMBL" id="MPL86829.1"/>
    </source>
</evidence>
<gene>
    <name evidence="2" type="ORF">SDC9_32816</name>
</gene>
<comment type="caution">
    <text evidence="2">The sequence shown here is derived from an EMBL/GenBank/DDBJ whole genome shotgun (WGS) entry which is preliminary data.</text>
</comment>
<organism evidence="2">
    <name type="scientific">bioreactor metagenome</name>
    <dbReference type="NCBI Taxonomy" id="1076179"/>
    <lineage>
        <taxon>unclassified sequences</taxon>
        <taxon>metagenomes</taxon>
        <taxon>ecological metagenomes</taxon>
    </lineage>
</organism>
<reference evidence="2" key="1">
    <citation type="submission" date="2019-08" db="EMBL/GenBank/DDBJ databases">
        <authorList>
            <person name="Kucharzyk K."/>
            <person name="Murdoch R.W."/>
            <person name="Higgins S."/>
            <person name="Loffler F."/>
        </authorList>
    </citation>
    <scope>NUCLEOTIDE SEQUENCE</scope>
</reference>
<protein>
    <recommendedName>
        <fullName evidence="3">Transglutaminase-like domain-containing protein</fullName>
    </recommendedName>
</protein>
<evidence type="ECO:0000256" key="1">
    <source>
        <dbReference type="SAM" id="Coils"/>
    </source>
</evidence>
<proteinExistence type="predicted"/>
<dbReference type="Gene3D" id="3.10.620.30">
    <property type="match status" value="1"/>
</dbReference>
<accession>A0A644V663</accession>
<dbReference type="EMBL" id="VSSQ01000228">
    <property type="protein sequence ID" value="MPL86829.1"/>
    <property type="molecule type" value="Genomic_DNA"/>
</dbReference>
<keyword evidence="1" id="KW-0175">Coiled coil</keyword>